<dbReference type="Proteomes" id="UP000019132">
    <property type="component" value="Unassembled WGS sequence"/>
</dbReference>
<reference evidence="3" key="1">
    <citation type="journal article" date="2010" name="Genome Biol.">
        <title>Genome sequence of the necrotrophic plant pathogen Pythium ultimum reveals original pathogenicity mechanisms and effector repertoire.</title>
        <authorList>
            <person name="Levesque C.A."/>
            <person name="Brouwer H."/>
            <person name="Cano L."/>
            <person name="Hamilton J.P."/>
            <person name="Holt C."/>
            <person name="Huitema E."/>
            <person name="Raffaele S."/>
            <person name="Robideau G.P."/>
            <person name="Thines M."/>
            <person name="Win J."/>
            <person name="Zerillo M.M."/>
            <person name="Beakes G.W."/>
            <person name="Boore J.L."/>
            <person name="Busam D."/>
            <person name="Dumas B."/>
            <person name="Ferriera S."/>
            <person name="Fuerstenberg S.I."/>
            <person name="Gachon C.M."/>
            <person name="Gaulin E."/>
            <person name="Govers F."/>
            <person name="Grenville-Briggs L."/>
            <person name="Horner N."/>
            <person name="Hostetler J."/>
            <person name="Jiang R.H."/>
            <person name="Johnson J."/>
            <person name="Krajaejun T."/>
            <person name="Lin H."/>
            <person name="Meijer H.J."/>
            <person name="Moore B."/>
            <person name="Morris P."/>
            <person name="Phuntmart V."/>
            <person name="Puiu D."/>
            <person name="Shetty J."/>
            <person name="Stajich J.E."/>
            <person name="Tripathy S."/>
            <person name="Wawra S."/>
            <person name="van West P."/>
            <person name="Whitty B.R."/>
            <person name="Coutinho P.M."/>
            <person name="Henrissat B."/>
            <person name="Martin F."/>
            <person name="Thomas P.D."/>
            <person name="Tyler B.M."/>
            <person name="De Vries R.P."/>
            <person name="Kamoun S."/>
            <person name="Yandell M."/>
            <person name="Tisserat N."/>
            <person name="Buell C.R."/>
        </authorList>
    </citation>
    <scope>NUCLEOTIDE SEQUENCE</scope>
    <source>
        <strain evidence="3">DAOM:BR144</strain>
    </source>
</reference>
<dbReference type="EnsemblProtists" id="PYU1_T007884">
    <property type="protein sequence ID" value="PYU1_T007884"/>
    <property type="gene ID" value="PYU1_G007868"/>
</dbReference>
<accession>K3WSE0</accession>
<dbReference type="HOGENOM" id="CLU_2818099_0_0_1"/>
<proteinExistence type="predicted"/>
<organism evidence="2 3">
    <name type="scientific">Globisporangium ultimum (strain ATCC 200006 / CBS 805.95 / DAOM BR144)</name>
    <name type="common">Pythium ultimum</name>
    <dbReference type="NCBI Taxonomy" id="431595"/>
    <lineage>
        <taxon>Eukaryota</taxon>
        <taxon>Sar</taxon>
        <taxon>Stramenopiles</taxon>
        <taxon>Oomycota</taxon>
        <taxon>Peronosporomycetes</taxon>
        <taxon>Pythiales</taxon>
        <taxon>Pythiaceae</taxon>
        <taxon>Globisporangium</taxon>
    </lineage>
</organism>
<reference evidence="3" key="2">
    <citation type="submission" date="2010-04" db="EMBL/GenBank/DDBJ databases">
        <authorList>
            <person name="Buell R."/>
            <person name="Hamilton J."/>
            <person name="Hostetler J."/>
        </authorList>
    </citation>
    <scope>NUCLEOTIDE SEQUENCE [LARGE SCALE GENOMIC DNA]</scope>
    <source>
        <strain evidence="3">DAOM:BR144</strain>
    </source>
</reference>
<protein>
    <submittedName>
        <fullName evidence="2">Uncharacterized protein</fullName>
    </submittedName>
</protein>
<dbReference type="AlphaFoldDB" id="K3WSE0"/>
<keyword evidence="1" id="KW-0472">Membrane</keyword>
<dbReference type="EMBL" id="GL376617">
    <property type="status" value="NOT_ANNOTATED_CDS"/>
    <property type="molecule type" value="Genomic_DNA"/>
</dbReference>
<name>K3WSE0_GLOUD</name>
<keyword evidence="3" id="KW-1185">Reference proteome</keyword>
<sequence>MAEGKAVRWHRMPFAQFVSYEASRPMFRPFLIGAAISFVVCGILPTRGATQEDKEASKFWQRVNGKH</sequence>
<dbReference type="eggNOG" id="ENOG502S9YQ">
    <property type="taxonomic scope" value="Eukaryota"/>
</dbReference>
<evidence type="ECO:0000256" key="1">
    <source>
        <dbReference type="SAM" id="Phobius"/>
    </source>
</evidence>
<keyword evidence="1" id="KW-0812">Transmembrane</keyword>
<evidence type="ECO:0000313" key="3">
    <source>
        <dbReference type="Proteomes" id="UP000019132"/>
    </source>
</evidence>
<feature type="transmembrane region" description="Helical" evidence="1">
    <location>
        <begin position="26"/>
        <end position="44"/>
    </location>
</feature>
<keyword evidence="1" id="KW-1133">Transmembrane helix</keyword>
<dbReference type="InParanoid" id="K3WSE0"/>
<evidence type="ECO:0000313" key="2">
    <source>
        <dbReference type="EnsemblProtists" id="PYU1_T007884"/>
    </source>
</evidence>
<dbReference type="OMA" id="WHKLPFT"/>
<reference evidence="2" key="3">
    <citation type="submission" date="2015-02" db="UniProtKB">
        <authorList>
            <consortium name="EnsemblProtists"/>
        </authorList>
    </citation>
    <scope>IDENTIFICATION</scope>
    <source>
        <strain evidence="2">DAOM BR144</strain>
    </source>
</reference>
<dbReference type="VEuPathDB" id="FungiDB:PYU1_G007868"/>